<name>A0A9X9WUW8_9PROT</name>
<reference evidence="2" key="2">
    <citation type="journal article" date="2021" name="Syst. Appl. Microbiol.">
        <title>Roseomonas hellenica sp. nov., isolated from roots of wild-growing Alkanna tinctoria.</title>
        <authorList>
            <person name="Rat A."/>
            <person name="Naranjo H.D."/>
            <person name="Lebbe L."/>
            <person name="Cnockaert M."/>
            <person name="Krigas N."/>
            <person name="Grigoriadou K."/>
            <person name="Maloupa E."/>
            <person name="Willems A."/>
        </authorList>
    </citation>
    <scope>NUCLEOTIDE SEQUENCE</scope>
    <source>
        <strain evidence="2">LMG 31231</strain>
    </source>
</reference>
<proteinExistence type="predicted"/>
<organism evidence="2 3">
    <name type="scientific">Neoroseomonas soli</name>
    <dbReference type="NCBI Taxonomy" id="1081025"/>
    <lineage>
        <taxon>Bacteria</taxon>
        <taxon>Pseudomonadati</taxon>
        <taxon>Pseudomonadota</taxon>
        <taxon>Alphaproteobacteria</taxon>
        <taxon>Acetobacterales</taxon>
        <taxon>Acetobacteraceae</taxon>
        <taxon>Neoroseomonas</taxon>
    </lineage>
</organism>
<feature type="transmembrane region" description="Helical" evidence="1">
    <location>
        <begin position="105"/>
        <end position="128"/>
    </location>
</feature>
<keyword evidence="1" id="KW-1133">Transmembrane helix</keyword>
<feature type="transmembrane region" description="Helical" evidence="1">
    <location>
        <begin position="140"/>
        <end position="159"/>
    </location>
</feature>
<dbReference type="Proteomes" id="UP001138751">
    <property type="component" value="Unassembled WGS sequence"/>
</dbReference>
<feature type="transmembrane region" description="Helical" evidence="1">
    <location>
        <begin position="65"/>
        <end position="84"/>
    </location>
</feature>
<protein>
    <submittedName>
        <fullName evidence="2">DUF2165 domain-containing protein</fullName>
    </submittedName>
</protein>
<dbReference type="EMBL" id="JAAEDM010000013">
    <property type="protein sequence ID" value="MBR0670947.1"/>
    <property type="molecule type" value="Genomic_DNA"/>
</dbReference>
<keyword evidence="1" id="KW-0472">Membrane</keyword>
<gene>
    <name evidence="2" type="ORF">GXW76_07165</name>
</gene>
<dbReference type="InterPro" id="IPR018681">
    <property type="entry name" value="DUF2165_transmembrane"/>
</dbReference>
<comment type="caution">
    <text evidence="2">The sequence shown here is derived from an EMBL/GenBank/DDBJ whole genome shotgun (WGS) entry which is preliminary data.</text>
</comment>
<evidence type="ECO:0000313" key="2">
    <source>
        <dbReference type="EMBL" id="MBR0670947.1"/>
    </source>
</evidence>
<reference evidence="2" key="1">
    <citation type="submission" date="2020-01" db="EMBL/GenBank/DDBJ databases">
        <authorList>
            <person name="Rat A."/>
        </authorList>
    </citation>
    <scope>NUCLEOTIDE SEQUENCE</scope>
    <source>
        <strain evidence="2">LMG 31231</strain>
    </source>
</reference>
<keyword evidence="1" id="KW-0812">Transmembrane</keyword>
<accession>A0A9X9WUW8</accession>
<sequence>MALRLSRIALTKSVALLFTLIAFGNLTDYGTNFAFVQHVLAMDTTFRSPGVMWRAITDPTLHHAAYILIIAWEAATAVLLWAGVMRLWSARGGTAAAWNAARGPAILGLTAGALLYGLGFLVVAGEWFSMWQSREWNGQASAAIFLTFIGLTLIHVSAAETE</sequence>
<dbReference type="Pfam" id="PF09933">
    <property type="entry name" value="DUF2165"/>
    <property type="match status" value="1"/>
</dbReference>
<evidence type="ECO:0000256" key="1">
    <source>
        <dbReference type="SAM" id="Phobius"/>
    </source>
</evidence>
<evidence type="ECO:0000313" key="3">
    <source>
        <dbReference type="Proteomes" id="UP001138751"/>
    </source>
</evidence>
<keyword evidence="3" id="KW-1185">Reference proteome</keyword>
<dbReference type="AlphaFoldDB" id="A0A9X9WUW8"/>